<dbReference type="Pfam" id="PF05970">
    <property type="entry name" value="PIF1"/>
    <property type="match status" value="1"/>
</dbReference>
<dbReference type="eggNOG" id="KOG0987">
    <property type="taxonomic scope" value="Eukaryota"/>
</dbReference>
<protein>
    <recommendedName>
        <fullName evidence="1">ATP-dependent DNA helicase</fullName>
        <ecNumber evidence="1">5.6.2.3</ecNumber>
    </recommendedName>
</protein>
<sequence>MRKAILLSKRTSAPSQDATSRPHGLRHPPTEKRYMLSKTLQRMKNKGSTSKAEESIIVACAKCGALMWTSESTCTDSITGEPTFTICCNHGQIKLPPIKQPPALVVHAPGPYTIRIQGQTHHRIGSLIPQQGLPPEYLLLYIFDTGNEVRNRLNAMGQTLAEGNLDETTLERFIEMIDENNCLAKIFRRARDHYESVGKEFTIRLLQDKGKGKEYDLPSTSEVAGLIVGDMSSTIGVRDIVVQFQSDTLQQIRDDHPLYMSLQYPLLFSYGEYGFHPEISLHLETGTSRTRQFLTIRQFYAAQIQTCLNQGMTLIKGGRLLHQYVVDVYTAIDEDWLRWARNNQDVLRAELYSNVLDSVSKGDTDAKIIGQRFILPPSFTGGPRYLRIWESRFVYHNDDNPNWREIKDHLDRYGGDSPNDRTDIECRVFKLKLDQLLEDFKRGTFFKPYTTALHRIELQNRGLPHAYILLWFGRSSRTPSAEEVDDIISAELPNKGEDPEAYNLVTKHMIHGPCGVINPKSPWYVLYRRRRNENAYVVKDGVILNNTFVVPLNVKLLKKYKAHINVEWCNRTSAVKYLFKYITKGVDRASAVIERGNTATAPDIVASGEPTERVIKQQNEIQDYVDARYLSACESMWRTFAFHIHKRKPSVEKLIIHLEGEHNITIKSTDNLGRMIRKPGIEKTIFTECMVLCRSTKVLSERKKGKTIGRIVAIHPSAGDRYYLRILINKIEGPRSYDELKTFNDVKYPDFKSVCHARAYLDNDVEWLESMTEGARTATPFQLRDMFVLFLNNCFVASPKKLWEHSWKSMSEDILYKRQRLLGHTNLELDDETLEQYTLIEVEKLMRMHDRSLDDIKEMPKIKPVLLKELGNSLWNQEMDYDVTEETLRYDTQYNLLNADQRTIYESVLDSVDKKDGKLFFVYGARGTGKTFLYQAIISRLRSRKQIVLPVASSGIAALLLPNGRTTHSRFNIPLKLSAYKLCNIKPDKTLKDIMSMKNPPAKDQTFGGKTVLLGGDFRQILPVIPQGSRADTVLASISHSYLWNICHKFALKVNMQVNQDEKEFSEWLLKVGEGRLESVEEDEDDDYHEQLIILDNSLVQESKDDSLKQVVDAAYGDVNKIKASQIDEINAYTISKTDGESRDCYSYDSFEISDTQSDQNDTLYVIEYLNSMEFPGLPSHKITLKAGAPIMLLRNINKKKDCVMPATTLNPKAFPVRLRLRRSAQLLGVPCSCPNVLSQLVFMINQLAPDDNQLQLADECSRRTFPDDQRSDSIRLASEVHPFSLGSPA</sequence>
<dbReference type="InterPro" id="IPR010285">
    <property type="entry name" value="DNA_helicase_pif1-like_DEAD"/>
</dbReference>
<feature type="domain" description="DNA helicase Pif1-like DEAD-box helicase" evidence="3">
    <location>
        <begin position="897"/>
        <end position="989"/>
    </location>
</feature>
<dbReference type="PANTHER" id="PTHR10492">
    <property type="match status" value="1"/>
</dbReference>
<feature type="region of interest" description="Disordered" evidence="2">
    <location>
        <begin position="1"/>
        <end position="30"/>
    </location>
</feature>
<comment type="catalytic activity">
    <reaction evidence="1">
        <text>ATP + H2O = ADP + phosphate + H(+)</text>
        <dbReference type="Rhea" id="RHEA:13065"/>
        <dbReference type="ChEBI" id="CHEBI:15377"/>
        <dbReference type="ChEBI" id="CHEBI:15378"/>
        <dbReference type="ChEBI" id="CHEBI:30616"/>
        <dbReference type="ChEBI" id="CHEBI:43474"/>
        <dbReference type="ChEBI" id="CHEBI:456216"/>
        <dbReference type="EC" id="5.6.2.3"/>
    </reaction>
</comment>
<keyword evidence="1" id="KW-0067">ATP-binding</keyword>
<dbReference type="Gramene" id="Bo7g088550.1">
    <property type="protein sequence ID" value="Bo7g088550.1"/>
    <property type="gene ID" value="Bo7g088550"/>
</dbReference>
<dbReference type="GO" id="GO:0043139">
    <property type="term" value="F:5'-3' DNA helicase activity"/>
    <property type="evidence" value="ECO:0007669"/>
    <property type="project" value="UniProtKB-EC"/>
</dbReference>
<feature type="domain" description="Helitron helicase-like" evidence="4">
    <location>
        <begin position="400"/>
        <end position="470"/>
    </location>
</feature>
<dbReference type="GO" id="GO:0005524">
    <property type="term" value="F:ATP binding"/>
    <property type="evidence" value="ECO:0007669"/>
    <property type="project" value="UniProtKB-KW"/>
</dbReference>
<keyword evidence="1" id="KW-0378">Hydrolase</keyword>
<comment type="cofactor">
    <cofactor evidence="1">
        <name>Mg(2+)</name>
        <dbReference type="ChEBI" id="CHEBI:18420"/>
    </cofactor>
</comment>
<dbReference type="PANTHER" id="PTHR10492:SF90">
    <property type="entry name" value="ATP-DEPENDENT DNA HELICASE"/>
    <property type="match status" value="1"/>
</dbReference>
<dbReference type="Gene3D" id="3.40.50.300">
    <property type="entry name" value="P-loop containing nucleotide triphosphate hydrolases"/>
    <property type="match status" value="1"/>
</dbReference>
<feature type="domain" description="Helitron helicase-like" evidence="4">
    <location>
        <begin position="313"/>
        <end position="386"/>
    </location>
</feature>
<keyword evidence="1" id="KW-0227">DNA damage</keyword>
<keyword evidence="1" id="KW-0347">Helicase</keyword>
<reference evidence="6 7" key="1">
    <citation type="journal article" date="2014" name="Genome Biol.">
        <title>Transcriptome and methylome profiling reveals relics of genome dominance in the mesopolyploid Brassica oleracea.</title>
        <authorList>
            <person name="Parkin I.A."/>
            <person name="Koh C."/>
            <person name="Tang H."/>
            <person name="Robinson S.J."/>
            <person name="Kagale S."/>
            <person name="Clarke W.E."/>
            <person name="Town C.D."/>
            <person name="Nixon J."/>
            <person name="Krishnakumar V."/>
            <person name="Bidwell S.L."/>
            <person name="Denoeud F."/>
            <person name="Belcram H."/>
            <person name="Links M.G."/>
            <person name="Just J."/>
            <person name="Clarke C."/>
            <person name="Bender T."/>
            <person name="Huebert T."/>
            <person name="Mason A.S."/>
            <person name="Pires J.C."/>
            <person name="Barker G."/>
            <person name="Moore J."/>
            <person name="Walley P.G."/>
            <person name="Manoli S."/>
            <person name="Batley J."/>
            <person name="Edwards D."/>
            <person name="Nelson M.N."/>
            <person name="Wang X."/>
            <person name="Paterson A.H."/>
            <person name="King G."/>
            <person name="Bancroft I."/>
            <person name="Chalhoub B."/>
            <person name="Sharpe A.G."/>
        </authorList>
    </citation>
    <scope>NUCLEOTIDE SEQUENCE</scope>
    <source>
        <strain evidence="6 7">cv. TO1000</strain>
    </source>
</reference>
<dbReference type="SUPFAM" id="SSF52540">
    <property type="entry name" value="P-loop containing nucleoside triphosphate hydrolases"/>
    <property type="match status" value="2"/>
</dbReference>
<organism evidence="6 7">
    <name type="scientific">Brassica oleracea var. oleracea</name>
    <dbReference type="NCBI Taxonomy" id="109376"/>
    <lineage>
        <taxon>Eukaryota</taxon>
        <taxon>Viridiplantae</taxon>
        <taxon>Streptophyta</taxon>
        <taxon>Embryophyta</taxon>
        <taxon>Tracheophyta</taxon>
        <taxon>Spermatophyta</taxon>
        <taxon>Magnoliopsida</taxon>
        <taxon>eudicotyledons</taxon>
        <taxon>Gunneridae</taxon>
        <taxon>Pentapetalae</taxon>
        <taxon>rosids</taxon>
        <taxon>malvids</taxon>
        <taxon>Brassicales</taxon>
        <taxon>Brassicaceae</taxon>
        <taxon>Brassiceae</taxon>
        <taxon>Brassica</taxon>
    </lineage>
</organism>
<keyword evidence="7" id="KW-1185">Reference proteome</keyword>
<dbReference type="InterPro" id="IPR027417">
    <property type="entry name" value="P-loop_NTPase"/>
</dbReference>
<dbReference type="Pfam" id="PF14214">
    <property type="entry name" value="Helitron_like_N"/>
    <property type="match status" value="2"/>
</dbReference>
<dbReference type="EC" id="5.6.2.3" evidence="1"/>
<dbReference type="GO" id="GO:0016887">
    <property type="term" value="F:ATP hydrolysis activity"/>
    <property type="evidence" value="ECO:0007669"/>
    <property type="project" value="RHEA"/>
</dbReference>
<dbReference type="GO" id="GO:0006310">
    <property type="term" value="P:DNA recombination"/>
    <property type="evidence" value="ECO:0007669"/>
    <property type="project" value="UniProtKB-KW"/>
</dbReference>
<dbReference type="Proteomes" id="UP000032141">
    <property type="component" value="Chromosome C7"/>
</dbReference>
<name>A0A0D3DBK1_BRAOL</name>
<evidence type="ECO:0000313" key="6">
    <source>
        <dbReference type="EnsemblPlants" id="Bo7g088550.1"/>
    </source>
</evidence>
<comment type="similarity">
    <text evidence="1">Belongs to the helicase family.</text>
</comment>
<evidence type="ECO:0000259" key="3">
    <source>
        <dbReference type="Pfam" id="PF05970"/>
    </source>
</evidence>
<feature type="compositionally biased region" description="Polar residues" evidence="2">
    <location>
        <begin position="9"/>
        <end position="19"/>
    </location>
</feature>
<proteinExistence type="inferred from homology"/>
<feature type="domain" description="DNA helicase Pif1-like 2B" evidence="5">
    <location>
        <begin position="1168"/>
        <end position="1200"/>
    </location>
</feature>
<evidence type="ECO:0000259" key="5">
    <source>
        <dbReference type="Pfam" id="PF21530"/>
    </source>
</evidence>
<dbReference type="GO" id="GO:0000723">
    <property type="term" value="P:telomere maintenance"/>
    <property type="evidence" value="ECO:0007669"/>
    <property type="project" value="InterPro"/>
</dbReference>
<dbReference type="HOGENOM" id="CLU_001324_0_2_1"/>
<dbReference type="EnsemblPlants" id="Bo7g088550.1">
    <property type="protein sequence ID" value="Bo7g088550.1"/>
    <property type="gene ID" value="Bo7g088550"/>
</dbReference>
<keyword evidence="1" id="KW-0547">Nucleotide-binding</keyword>
<dbReference type="InterPro" id="IPR025476">
    <property type="entry name" value="Helitron_helicase-like"/>
</dbReference>
<dbReference type="GO" id="GO:0006281">
    <property type="term" value="P:DNA repair"/>
    <property type="evidence" value="ECO:0007669"/>
    <property type="project" value="UniProtKB-KW"/>
</dbReference>
<evidence type="ECO:0000259" key="4">
    <source>
        <dbReference type="Pfam" id="PF14214"/>
    </source>
</evidence>
<evidence type="ECO:0000256" key="2">
    <source>
        <dbReference type="SAM" id="MobiDB-lite"/>
    </source>
</evidence>
<keyword evidence="1" id="KW-0233">DNA recombination</keyword>
<reference evidence="6" key="2">
    <citation type="submission" date="2015-03" db="UniProtKB">
        <authorList>
            <consortium name="EnsemblPlants"/>
        </authorList>
    </citation>
    <scope>IDENTIFICATION</scope>
</reference>
<keyword evidence="1" id="KW-0234">DNA repair</keyword>
<dbReference type="InterPro" id="IPR049163">
    <property type="entry name" value="Pif1-like_2B_dom"/>
</dbReference>
<evidence type="ECO:0000313" key="7">
    <source>
        <dbReference type="Proteomes" id="UP000032141"/>
    </source>
</evidence>
<evidence type="ECO:0000256" key="1">
    <source>
        <dbReference type="RuleBase" id="RU363044"/>
    </source>
</evidence>
<dbReference type="Pfam" id="PF21530">
    <property type="entry name" value="Pif1_2B_dom"/>
    <property type="match status" value="1"/>
</dbReference>
<accession>A0A0D3DBK1</accession>
<dbReference type="STRING" id="109376.A0A0D3DBK1"/>